<evidence type="ECO:0000313" key="1">
    <source>
        <dbReference type="EMBL" id="GBM54201.1"/>
    </source>
</evidence>
<reference evidence="1 2" key="1">
    <citation type="journal article" date="2019" name="Sci. Rep.">
        <title>Orb-weaving spider Araneus ventricosus genome elucidates the spidroin gene catalogue.</title>
        <authorList>
            <person name="Kono N."/>
            <person name="Nakamura H."/>
            <person name="Ohtoshi R."/>
            <person name="Moran D.A.P."/>
            <person name="Shinohara A."/>
            <person name="Yoshida Y."/>
            <person name="Fujiwara M."/>
            <person name="Mori M."/>
            <person name="Tomita M."/>
            <person name="Arakawa K."/>
        </authorList>
    </citation>
    <scope>NUCLEOTIDE SEQUENCE [LARGE SCALE GENOMIC DNA]</scope>
</reference>
<evidence type="ECO:0000313" key="2">
    <source>
        <dbReference type="Proteomes" id="UP000499080"/>
    </source>
</evidence>
<dbReference type="EMBL" id="BGPR01001448">
    <property type="protein sequence ID" value="GBM54201.1"/>
    <property type="molecule type" value="Genomic_DNA"/>
</dbReference>
<gene>
    <name evidence="1" type="ORF">AVEN_11266_1</name>
</gene>
<comment type="caution">
    <text evidence="1">The sequence shown here is derived from an EMBL/GenBank/DDBJ whole genome shotgun (WGS) entry which is preliminary data.</text>
</comment>
<protein>
    <recommendedName>
        <fullName evidence="3">HAT C-terminal dimerisation domain-containing protein</fullName>
    </recommendedName>
</protein>
<dbReference type="Proteomes" id="UP000499080">
    <property type="component" value="Unassembled WGS sequence"/>
</dbReference>
<dbReference type="AlphaFoldDB" id="A0A4Y2GLI9"/>
<proteinExistence type="predicted"/>
<sequence length="127" mass="14745">MVDAKSLSGFEHFLTPLVTVDAGERSFSKLKLIKTHLQFTMSQEQLVGLTTMTNVYGTFLRTLKLRRNFTDENILFFPPIFVPILHDNCFKRSRTWTGWCRRLDMFLPSVHPGFESRSSVAFVRVNK</sequence>
<organism evidence="1 2">
    <name type="scientific">Araneus ventricosus</name>
    <name type="common">Orbweaver spider</name>
    <name type="synonym">Epeira ventricosa</name>
    <dbReference type="NCBI Taxonomy" id="182803"/>
    <lineage>
        <taxon>Eukaryota</taxon>
        <taxon>Metazoa</taxon>
        <taxon>Ecdysozoa</taxon>
        <taxon>Arthropoda</taxon>
        <taxon>Chelicerata</taxon>
        <taxon>Arachnida</taxon>
        <taxon>Araneae</taxon>
        <taxon>Araneomorphae</taxon>
        <taxon>Entelegynae</taxon>
        <taxon>Araneoidea</taxon>
        <taxon>Araneidae</taxon>
        <taxon>Araneus</taxon>
    </lineage>
</organism>
<evidence type="ECO:0008006" key="3">
    <source>
        <dbReference type="Google" id="ProtNLM"/>
    </source>
</evidence>
<name>A0A4Y2GLI9_ARAVE</name>
<keyword evidence="2" id="KW-1185">Reference proteome</keyword>
<accession>A0A4Y2GLI9</accession>